<comment type="caution">
    <text evidence="1">The sequence shown here is derived from an EMBL/GenBank/DDBJ whole genome shotgun (WGS) entry which is preliminary data.</text>
</comment>
<proteinExistence type="predicted"/>
<dbReference type="EMBL" id="BMSL01000008">
    <property type="protein sequence ID" value="GGS41738.1"/>
    <property type="molecule type" value="Genomic_DNA"/>
</dbReference>
<sequence length="109" mass="11831">MAEELVTTDRLRALFQTYGLNSDLIDRANDLVTKINRTNAEAGGRGKDEVGKQYFAVIDPGMKELTQLLTLLADLVQRTGTAGGDVTALLTRAEEEAMELADSWKSGGE</sequence>
<protein>
    <submittedName>
        <fullName evidence="1">Uncharacterized protein</fullName>
    </submittedName>
</protein>
<evidence type="ECO:0000313" key="2">
    <source>
        <dbReference type="Proteomes" id="UP000653493"/>
    </source>
</evidence>
<dbReference type="AlphaFoldDB" id="A0A918GJ35"/>
<keyword evidence="2" id="KW-1185">Reference proteome</keyword>
<name>A0A918GJ35_STRGD</name>
<evidence type="ECO:0000313" key="1">
    <source>
        <dbReference type="EMBL" id="GGS41738.1"/>
    </source>
</evidence>
<dbReference type="Proteomes" id="UP000653493">
    <property type="component" value="Unassembled WGS sequence"/>
</dbReference>
<accession>A0A918GJ35</accession>
<gene>
    <name evidence="1" type="ORF">GCM10010238_34160</name>
</gene>
<reference evidence="1" key="1">
    <citation type="journal article" date="2014" name="Int. J. Syst. Evol. Microbiol.">
        <title>Complete genome sequence of Corynebacterium casei LMG S-19264T (=DSM 44701T), isolated from a smear-ripened cheese.</title>
        <authorList>
            <consortium name="US DOE Joint Genome Institute (JGI-PGF)"/>
            <person name="Walter F."/>
            <person name="Albersmeier A."/>
            <person name="Kalinowski J."/>
            <person name="Ruckert C."/>
        </authorList>
    </citation>
    <scope>NUCLEOTIDE SEQUENCE</scope>
    <source>
        <strain evidence="1">JCM 4234</strain>
    </source>
</reference>
<organism evidence="1 2">
    <name type="scientific">Streptomyces griseoviridis</name>
    <dbReference type="NCBI Taxonomy" id="45398"/>
    <lineage>
        <taxon>Bacteria</taxon>
        <taxon>Bacillati</taxon>
        <taxon>Actinomycetota</taxon>
        <taxon>Actinomycetes</taxon>
        <taxon>Kitasatosporales</taxon>
        <taxon>Streptomycetaceae</taxon>
        <taxon>Streptomyces</taxon>
    </lineage>
</organism>
<reference evidence="1" key="2">
    <citation type="submission" date="2020-09" db="EMBL/GenBank/DDBJ databases">
        <authorList>
            <person name="Sun Q."/>
            <person name="Ohkuma M."/>
        </authorList>
    </citation>
    <scope>NUCLEOTIDE SEQUENCE</scope>
    <source>
        <strain evidence="1">JCM 4234</strain>
    </source>
</reference>